<comment type="caution">
    <text evidence="1">The sequence shown here is derived from an EMBL/GenBank/DDBJ whole genome shotgun (WGS) entry which is preliminary data.</text>
</comment>
<dbReference type="EMBL" id="QJJR01000010">
    <property type="protein sequence ID" value="PXW89193.1"/>
    <property type="molecule type" value="Genomic_DNA"/>
</dbReference>
<dbReference type="AlphaFoldDB" id="A0A2V3W4D3"/>
<proteinExistence type="predicted"/>
<protein>
    <submittedName>
        <fullName evidence="1">Uncharacterized protein</fullName>
    </submittedName>
</protein>
<organism evidence="1 2">
    <name type="scientific">Streptohalobacillus salinus</name>
    <dbReference type="NCBI Taxonomy" id="621096"/>
    <lineage>
        <taxon>Bacteria</taxon>
        <taxon>Bacillati</taxon>
        <taxon>Bacillota</taxon>
        <taxon>Bacilli</taxon>
        <taxon>Bacillales</taxon>
        <taxon>Bacillaceae</taxon>
        <taxon>Streptohalobacillus</taxon>
    </lineage>
</organism>
<sequence>MLVPSVSIKLEKEEVSIVEDQTKSEREQYIIDQYKQQEQTMILIFCQWCQNHELDPVQLYREAYPAQMTPALLLELIEETTPEADAIEIDTEIVLEVLQQFGNDDLAFVVSEFAAAELKRT</sequence>
<gene>
    <name evidence="1" type="ORF">DES38_11054</name>
</gene>
<dbReference type="RefSeq" id="WP_245881995.1">
    <property type="nucleotide sequence ID" value="NZ_QJJR01000010.1"/>
</dbReference>
<dbReference type="Proteomes" id="UP000247922">
    <property type="component" value="Unassembled WGS sequence"/>
</dbReference>
<evidence type="ECO:0000313" key="2">
    <source>
        <dbReference type="Proteomes" id="UP000247922"/>
    </source>
</evidence>
<name>A0A2V3W4D3_9BACI</name>
<keyword evidence="2" id="KW-1185">Reference proteome</keyword>
<reference evidence="1 2" key="1">
    <citation type="submission" date="2018-05" db="EMBL/GenBank/DDBJ databases">
        <title>Genomic Encyclopedia of Type Strains, Phase IV (KMG-IV): sequencing the most valuable type-strain genomes for metagenomic binning, comparative biology and taxonomic classification.</title>
        <authorList>
            <person name="Goeker M."/>
        </authorList>
    </citation>
    <scope>NUCLEOTIDE SEQUENCE [LARGE SCALE GENOMIC DNA]</scope>
    <source>
        <strain evidence="1 2">DSM 22440</strain>
    </source>
</reference>
<accession>A0A2V3W4D3</accession>
<evidence type="ECO:0000313" key="1">
    <source>
        <dbReference type="EMBL" id="PXW89193.1"/>
    </source>
</evidence>